<keyword evidence="3" id="KW-0436">Ligase</keyword>
<dbReference type="Gene3D" id="3.30.930.10">
    <property type="entry name" value="Bira Bifunctional Protein, Domain 2"/>
    <property type="match status" value="1"/>
</dbReference>
<evidence type="ECO:0000256" key="1">
    <source>
        <dbReference type="ARBA" id="ARBA00022741"/>
    </source>
</evidence>
<organism evidence="3 4">
    <name type="scientific">Puccinia graminis f. sp. tritici</name>
    <dbReference type="NCBI Taxonomy" id="56615"/>
    <lineage>
        <taxon>Eukaryota</taxon>
        <taxon>Fungi</taxon>
        <taxon>Dikarya</taxon>
        <taxon>Basidiomycota</taxon>
        <taxon>Pucciniomycotina</taxon>
        <taxon>Pucciniomycetes</taxon>
        <taxon>Pucciniales</taxon>
        <taxon>Pucciniaceae</taxon>
        <taxon>Puccinia</taxon>
    </lineage>
</organism>
<proteinExistence type="predicted"/>
<dbReference type="GO" id="GO:0004824">
    <property type="term" value="F:lysine-tRNA ligase activity"/>
    <property type="evidence" value="ECO:0007669"/>
    <property type="project" value="TreeGrafter"/>
</dbReference>
<comment type="caution">
    <text evidence="3">The sequence shown here is derived from an EMBL/GenBank/DDBJ whole genome shotgun (WGS) entry which is preliminary data.</text>
</comment>
<dbReference type="AlphaFoldDB" id="A0A5B0QYN1"/>
<keyword evidence="1" id="KW-0547">Nucleotide-binding</keyword>
<dbReference type="EMBL" id="VSWC01000002">
    <property type="protein sequence ID" value="KAA1117864.1"/>
    <property type="molecule type" value="Genomic_DNA"/>
</dbReference>
<gene>
    <name evidence="3" type="primary">KRS1_3</name>
    <name evidence="3" type="ORF">PGT21_025765</name>
</gene>
<dbReference type="GO" id="GO:0005829">
    <property type="term" value="C:cytosol"/>
    <property type="evidence" value="ECO:0007669"/>
    <property type="project" value="TreeGrafter"/>
</dbReference>
<evidence type="ECO:0000313" key="4">
    <source>
        <dbReference type="Proteomes" id="UP000324748"/>
    </source>
</evidence>
<keyword evidence="4" id="KW-1185">Reference proteome</keyword>
<keyword evidence="3" id="KW-0030">Aminoacyl-tRNA synthetase</keyword>
<dbReference type="GO" id="GO:0000049">
    <property type="term" value="F:tRNA binding"/>
    <property type="evidence" value="ECO:0007669"/>
    <property type="project" value="TreeGrafter"/>
</dbReference>
<feature type="region of interest" description="Disordered" evidence="2">
    <location>
        <begin position="67"/>
        <end position="89"/>
    </location>
</feature>
<evidence type="ECO:0000256" key="2">
    <source>
        <dbReference type="SAM" id="MobiDB-lite"/>
    </source>
</evidence>
<dbReference type="Proteomes" id="UP000324748">
    <property type="component" value="Unassembled WGS sequence"/>
</dbReference>
<accession>A0A5B0QYN1</accession>
<dbReference type="InterPro" id="IPR045864">
    <property type="entry name" value="aa-tRNA-synth_II/BPL/LPL"/>
</dbReference>
<dbReference type="GO" id="GO:0006430">
    <property type="term" value="P:lysyl-tRNA aminoacylation"/>
    <property type="evidence" value="ECO:0007669"/>
    <property type="project" value="TreeGrafter"/>
</dbReference>
<name>A0A5B0QYN1_PUCGR</name>
<evidence type="ECO:0000313" key="3">
    <source>
        <dbReference type="EMBL" id="KAA1117864.1"/>
    </source>
</evidence>
<protein>
    <submittedName>
        <fullName evidence="3">Lysyl-tRNA synthetase</fullName>
    </submittedName>
</protein>
<dbReference type="OrthoDB" id="21243at2759"/>
<reference evidence="3 4" key="1">
    <citation type="submission" date="2019-05" db="EMBL/GenBank/DDBJ databases">
        <title>Emergence of the Ug99 lineage of the wheat stem rust pathogen through somatic hybridization.</title>
        <authorList>
            <person name="Li F."/>
            <person name="Upadhyaya N.M."/>
            <person name="Sperschneider J."/>
            <person name="Matny O."/>
            <person name="Nguyen-Phuc H."/>
            <person name="Mago R."/>
            <person name="Raley C."/>
            <person name="Miller M.E."/>
            <person name="Silverstein K.A.T."/>
            <person name="Henningsen E."/>
            <person name="Hirsch C.D."/>
            <person name="Visser B."/>
            <person name="Pretorius Z.A."/>
            <person name="Steffenson B.J."/>
            <person name="Schwessinger B."/>
            <person name="Dodds P.N."/>
            <person name="Figueroa M."/>
        </authorList>
    </citation>
    <scope>NUCLEOTIDE SEQUENCE [LARGE SCALE GENOMIC DNA]</scope>
    <source>
        <strain evidence="3">21-0</strain>
    </source>
</reference>
<dbReference type="SUPFAM" id="SSF55681">
    <property type="entry name" value="Class II aaRS and biotin synthetases"/>
    <property type="match status" value="1"/>
</dbReference>
<dbReference type="PANTHER" id="PTHR42918">
    <property type="entry name" value="LYSYL-TRNA SYNTHETASE"/>
    <property type="match status" value="1"/>
</dbReference>
<sequence length="89" mass="10244">MICVVKHNVDCPAPQTNSRLLDKLVGEYIKNQCVTPSFIFGHPQLLLQPKKSAYTELNDPFDQRERFEEQTQQKAAGYEEAQGIDETFR</sequence>
<dbReference type="PANTHER" id="PTHR42918:SF9">
    <property type="entry name" value="LYSINE--TRNA LIGASE"/>
    <property type="match status" value="1"/>
</dbReference>